<feature type="domain" description="Aminoglycoside phosphotransferase" evidence="1">
    <location>
        <begin position="52"/>
        <end position="257"/>
    </location>
</feature>
<keyword evidence="3" id="KW-1185">Reference proteome</keyword>
<evidence type="ECO:0000259" key="1">
    <source>
        <dbReference type="Pfam" id="PF01636"/>
    </source>
</evidence>
<dbReference type="EC" id="2.7.11.1" evidence="2"/>
<dbReference type="Proteomes" id="UP001162834">
    <property type="component" value="Chromosome"/>
</dbReference>
<evidence type="ECO:0000313" key="3">
    <source>
        <dbReference type="Proteomes" id="UP001162834"/>
    </source>
</evidence>
<dbReference type="AlphaFoldDB" id="A0A9E6Y0N0"/>
<dbReference type="KEGG" id="sbae:DSM104329_03863"/>
<protein>
    <submittedName>
        <fullName evidence="2">Stress response kinase A</fullName>
        <ecNumber evidence="2">2.7.11.1</ecNumber>
    </submittedName>
</protein>
<name>A0A9E6Y0N0_9ACTN</name>
<dbReference type="InterPro" id="IPR002575">
    <property type="entry name" value="Aminoglycoside_PTrfase"/>
</dbReference>
<dbReference type="InterPro" id="IPR011009">
    <property type="entry name" value="Kinase-like_dom_sf"/>
</dbReference>
<accession>A0A9E6Y0N0</accession>
<keyword evidence="2" id="KW-0808">Transferase</keyword>
<gene>
    <name evidence="2" type="primary">srkA</name>
    <name evidence="2" type="ORF">DSM104329_03863</name>
</gene>
<dbReference type="Gene3D" id="3.90.1200.10">
    <property type="match status" value="1"/>
</dbReference>
<dbReference type="RefSeq" id="WP_259311502.1">
    <property type="nucleotide sequence ID" value="NZ_CP087164.1"/>
</dbReference>
<organism evidence="2 3">
    <name type="scientific">Capillimicrobium parvum</name>
    <dbReference type="NCBI Taxonomy" id="2884022"/>
    <lineage>
        <taxon>Bacteria</taxon>
        <taxon>Bacillati</taxon>
        <taxon>Actinomycetota</taxon>
        <taxon>Thermoleophilia</taxon>
        <taxon>Solirubrobacterales</taxon>
        <taxon>Capillimicrobiaceae</taxon>
        <taxon>Capillimicrobium</taxon>
    </lineage>
</organism>
<dbReference type="GO" id="GO:0004674">
    <property type="term" value="F:protein serine/threonine kinase activity"/>
    <property type="evidence" value="ECO:0007669"/>
    <property type="project" value="UniProtKB-EC"/>
</dbReference>
<dbReference type="Pfam" id="PF01636">
    <property type="entry name" value="APH"/>
    <property type="match status" value="1"/>
</dbReference>
<proteinExistence type="predicted"/>
<reference evidence="2" key="1">
    <citation type="journal article" date="2022" name="Int. J. Syst. Evol. Microbiol.">
        <title>Pseudomonas aegrilactucae sp. nov. and Pseudomonas morbosilactucae sp. nov., pathogens causing bacterial rot of lettuce in Japan.</title>
        <authorList>
            <person name="Sawada H."/>
            <person name="Fujikawa T."/>
            <person name="Satou M."/>
        </authorList>
    </citation>
    <scope>NUCLEOTIDE SEQUENCE</scope>
    <source>
        <strain evidence="2">0166_1</strain>
    </source>
</reference>
<evidence type="ECO:0000313" key="2">
    <source>
        <dbReference type="EMBL" id="UGS37447.1"/>
    </source>
</evidence>
<keyword evidence="2" id="KW-0418">Kinase</keyword>
<dbReference type="SUPFAM" id="SSF56112">
    <property type="entry name" value="Protein kinase-like (PK-like)"/>
    <property type="match status" value="1"/>
</dbReference>
<sequence length="302" mass="32381">MADDVLTGAGADLDARAVAAAVAISREHGIRVREPRVLGATSNVLVHLRPAPVVARVATTTATVRPRAGALALEREIAVAEHLAATGAAVVAPSRELPPGPHRHDGLALSFWTHVEHDGAAPEMTEVGRSLAELHERLRSFPGRLSYLEPCVAEVGRAIGVLERDHALDPRDIAELREAAAHVERALAPLRDAAQPVHGDAHPGNVIVTRDGLLWTDFEDTCAAPRAWDLACLAASSRFAAEPALAGYAEALGADPAGDGELEPFVTARMLQGTVFLAVLARRFPERRRQAEQYRRALRDRF</sequence>
<dbReference type="EMBL" id="CP087164">
    <property type="protein sequence ID" value="UGS37447.1"/>
    <property type="molecule type" value="Genomic_DNA"/>
</dbReference>